<feature type="signal peptide" evidence="2">
    <location>
        <begin position="1"/>
        <end position="21"/>
    </location>
</feature>
<proteinExistence type="predicted"/>
<evidence type="ECO:0000313" key="3">
    <source>
        <dbReference type="EMBL" id="CAE2285902.1"/>
    </source>
</evidence>
<sequence>MKFSGALLAFSASSGILGSSALSLSMSTPLGRGAPVGVGTRAPGPSVASGPAGGLGRAPSPASRGARNGDMSRARQIWDTNRPVTVQGGSLRTFSFSSPAVDAVQVSMRTEGRPLNANVDLWVGPDNTPQKMGVYLEDGDQRPFNAIIATPGGQNTVAIRNTAQMEFPLAAVVEADTAGNSVGLTGAIRELDEMTSPITIQGGALKTYSFSPYVSSVQILLKTDGRPLNARIELLQGPNNNKQVMEIYSEDGTQRPFYSILETPGVGNVVRVVNTAPMEFPMSARVEPFAVDERSPDEYYGGMDDFDRFGGGSGRGYNSFGLPL</sequence>
<dbReference type="AlphaFoldDB" id="A0A7S4K6X6"/>
<dbReference type="InterPro" id="IPR057491">
    <property type="entry name" value="DiatomPyrShell"/>
</dbReference>
<evidence type="ECO:0000256" key="2">
    <source>
        <dbReference type="SAM" id="SignalP"/>
    </source>
</evidence>
<evidence type="ECO:0000256" key="1">
    <source>
        <dbReference type="SAM" id="MobiDB-lite"/>
    </source>
</evidence>
<keyword evidence="2" id="KW-0732">Signal</keyword>
<organism evidence="3">
    <name type="scientific">Odontella aurita</name>
    <dbReference type="NCBI Taxonomy" id="265563"/>
    <lineage>
        <taxon>Eukaryota</taxon>
        <taxon>Sar</taxon>
        <taxon>Stramenopiles</taxon>
        <taxon>Ochrophyta</taxon>
        <taxon>Bacillariophyta</taxon>
        <taxon>Mediophyceae</taxon>
        <taxon>Biddulphiophycidae</taxon>
        <taxon>Eupodiscales</taxon>
        <taxon>Odontellaceae</taxon>
        <taxon>Odontella</taxon>
    </lineage>
</organism>
<dbReference type="Pfam" id="PF25192">
    <property type="entry name" value="DiatomPyrShell"/>
    <property type="match status" value="1"/>
</dbReference>
<name>A0A7S4K6X6_9STRA</name>
<dbReference type="EMBL" id="HBKQ01059060">
    <property type="protein sequence ID" value="CAE2285902.1"/>
    <property type="molecule type" value="Transcribed_RNA"/>
</dbReference>
<gene>
    <name evidence="3" type="ORF">OAUR00152_LOCUS40353</name>
</gene>
<accession>A0A7S4K6X6</accession>
<feature type="chain" id="PRO_5030683936" evidence="2">
    <location>
        <begin position="22"/>
        <end position="324"/>
    </location>
</feature>
<protein>
    <submittedName>
        <fullName evidence="3">Uncharacterized protein</fullName>
    </submittedName>
</protein>
<feature type="region of interest" description="Disordered" evidence="1">
    <location>
        <begin position="35"/>
        <end position="79"/>
    </location>
</feature>
<reference evidence="3" key="1">
    <citation type="submission" date="2021-01" db="EMBL/GenBank/DDBJ databases">
        <authorList>
            <person name="Corre E."/>
            <person name="Pelletier E."/>
            <person name="Niang G."/>
            <person name="Scheremetjew M."/>
            <person name="Finn R."/>
            <person name="Kale V."/>
            <person name="Holt S."/>
            <person name="Cochrane G."/>
            <person name="Meng A."/>
            <person name="Brown T."/>
            <person name="Cohen L."/>
        </authorList>
    </citation>
    <scope>NUCLEOTIDE SEQUENCE</scope>
    <source>
        <strain evidence="3">Isolate 1302-5</strain>
    </source>
</reference>